<evidence type="ECO:0000259" key="1">
    <source>
        <dbReference type="PROSITE" id="PS50925"/>
    </source>
</evidence>
<dbReference type="Proteomes" id="UP000241167">
    <property type="component" value="Unassembled WGS sequence"/>
</dbReference>
<dbReference type="EMBL" id="PXYI01000001">
    <property type="protein sequence ID" value="PSJ43274.1"/>
    <property type="molecule type" value="Genomic_DNA"/>
</dbReference>
<dbReference type="Pfam" id="PF04940">
    <property type="entry name" value="BLUF"/>
    <property type="match status" value="1"/>
</dbReference>
<gene>
    <name evidence="2" type="ORF">C7I55_02540</name>
</gene>
<dbReference type="InterPro" id="IPR036046">
    <property type="entry name" value="Acylphosphatase-like_dom_sf"/>
</dbReference>
<dbReference type="Gene3D" id="3.30.70.100">
    <property type="match status" value="1"/>
</dbReference>
<keyword evidence="3" id="KW-1185">Reference proteome</keyword>
<organism evidence="2 3">
    <name type="scientific">Allosphingosinicella deserti</name>
    <dbReference type="NCBI Taxonomy" id="2116704"/>
    <lineage>
        <taxon>Bacteria</taxon>
        <taxon>Pseudomonadati</taxon>
        <taxon>Pseudomonadota</taxon>
        <taxon>Alphaproteobacteria</taxon>
        <taxon>Sphingomonadales</taxon>
        <taxon>Sphingomonadaceae</taxon>
        <taxon>Allosphingosinicella</taxon>
    </lineage>
</organism>
<dbReference type="SMART" id="SM01034">
    <property type="entry name" value="BLUF"/>
    <property type="match status" value="1"/>
</dbReference>
<dbReference type="AlphaFoldDB" id="A0A2P7QZ84"/>
<dbReference type="GO" id="GO:0071949">
    <property type="term" value="F:FAD binding"/>
    <property type="evidence" value="ECO:0007669"/>
    <property type="project" value="InterPro"/>
</dbReference>
<evidence type="ECO:0000313" key="2">
    <source>
        <dbReference type="EMBL" id="PSJ43274.1"/>
    </source>
</evidence>
<dbReference type="RefSeq" id="WP_106511292.1">
    <property type="nucleotide sequence ID" value="NZ_PXYI01000001.1"/>
</dbReference>
<reference evidence="2 3" key="1">
    <citation type="submission" date="2018-03" db="EMBL/GenBank/DDBJ databases">
        <title>The draft genome of Sphingosinicella sp. GL-C-18.</title>
        <authorList>
            <person name="Liu L."/>
            <person name="Li L."/>
            <person name="Liang L."/>
            <person name="Zhang X."/>
            <person name="Wang T."/>
        </authorList>
    </citation>
    <scope>NUCLEOTIDE SEQUENCE [LARGE SCALE GENOMIC DNA]</scope>
    <source>
        <strain evidence="2 3">GL-C-18</strain>
    </source>
</reference>
<dbReference type="SUPFAM" id="SSF54975">
    <property type="entry name" value="Acylphosphatase/BLUF domain-like"/>
    <property type="match status" value="1"/>
</dbReference>
<dbReference type="PROSITE" id="PS50925">
    <property type="entry name" value="BLUF"/>
    <property type="match status" value="1"/>
</dbReference>
<dbReference type="InterPro" id="IPR007024">
    <property type="entry name" value="BLUF_domain"/>
</dbReference>
<accession>A0A2P7QZ84</accession>
<name>A0A2P7QZ84_9SPHN</name>
<evidence type="ECO:0000313" key="3">
    <source>
        <dbReference type="Proteomes" id="UP000241167"/>
    </source>
</evidence>
<dbReference type="GO" id="GO:0009882">
    <property type="term" value="F:blue light photoreceptor activity"/>
    <property type="evidence" value="ECO:0007669"/>
    <property type="project" value="InterPro"/>
</dbReference>
<sequence length="174" mass="18524">MLPRAGNLGATSRSRLGFVPKAPPQRLAIGGREGERKGIGLKSLLYASASALAPGDEQAEVERIVSTARARNADLGVTGTLVFTRTRFAQILEGADGVVDALMARIARDPRHEQVTVVDAIPIDRRMFDDWTLSYSGGSRYVDKHIAPLLDGGGSGGGDARQLRRLMQALADAS</sequence>
<feature type="domain" description="BLUF" evidence="1">
    <location>
        <begin position="41"/>
        <end position="134"/>
    </location>
</feature>
<protein>
    <submittedName>
        <fullName evidence="2">Blue light sensor protein</fullName>
    </submittedName>
</protein>
<comment type="caution">
    <text evidence="2">The sequence shown here is derived from an EMBL/GenBank/DDBJ whole genome shotgun (WGS) entry which is preliminary data.</text>
</comment>
<dbReference type="OrthoDB" id="196105at2"/>
<proteinExistence type="predicted"/>